<name>E4XH93_OIKDI</name>
<evidence type="ECO:0000313" key="2">
    <source>
        <dbReference type="EMBL" id="CBY10041.1"/>
    </source>
</evidence>
<sequence>MSEKSKPEKPILKRKNIFEKRNDDINYAIITESNKWLVSAHKCMFCCRCEKRRCKVNCHKMVEEIQHAKNYCKLEIDSCERCTRFAGFVAYHTKYLCEEGKNCQVTWCQRVREIQKRYNNRFKPKRMKMIFEFPEASEAVELKDSQEIKDETTDVKTENSNDDLVKQEPIDDIDFNHQVPLLDGEVKTEPSEEAEGAVKRQRDDCLNNCHNRTNLPTCIRKTEGKRE</sequence>
<dbReference type="EMBL" id="FN653050">
    <property type="protein sequence ID" value="CBY10041.1"/>
    <property type="molecule type" value="Genomic_DNA"/>
</dbReference>
<protein>
    <recommendedName>
        <fullName evidence="1">4Fe-4S ferredoxin-type domain-containing protein</fullName>
    </recommendedName>
</protein>
<dbReference type="AlphaFoldDB" id="E4XH93"/>
<dbReference type="Gene3D" id="1.20.1020.10">
    <property type="entry name" value="TAZ domain"/>
    <property type="match status" value="1"/>
</dbReference>
<keyword evidence="3" id="KW-1185">Reference proteome</keyword>
<dbReference type="InterPro" id="IPR035898">
    <property type="entry name" value="TAZ_dom_sf"/>
</dbReference>
<dbReference type="PROSITE" id="PS51379">
    <property type="entry name" value="4FE4S_FER_2"/>
    <property type="match status" value="1"/>
</dbReference>
<evidence type="ECO:0000259" key="1">
    <source>
        <dbReference type="PROSITE" id="PS51379"/>
    </source>
</evidence>
<gene>
    <name evidence="2" type="ORF">GSOID_T00010864001</name>
</gene>
<proteinExistence type="predicted"/>
<dbReference type="InterPro" id="IPR017896">
    <property type="entry name" value="4Fe4S_Fe-S-bd"/>
</dbReference>
<accession>E4XH93</accession>
<dbReference type="InParanoid" id="E4XH93"/>
<dbReference type="Proteomes" id="UP000001307">
    <property type="component" value="Unassembled WGS sequence"/>
</dbReference>
<feature type="domain" description="4Fe-4S ferredoxin-type" evidence="1">
    <location>
        <begin position="34"/>
        <end position="64"/>
    </location>
</feature>
<evidence type="ECO:0000313" key="3">
    <source>
        <dbReference type="Proteomes" id="UP000001307"/>
    </source>
</evidence>
<organism evidence="2">
    <name type="scientific">Oikopleura dioica</name>
    <name type="common">Tunicate</name>
    <dbReference type="NCBI Taxonomy" id="34765"/>
    <lineage>
        <taxon>Eukaryota</taxon>
        <taxon>Metazoa</taxon>
        <taxon>Chordata</taxon>
        <taxon>Tunicata</taxon>
        <taxon>Appendicularia</taxon>
        <taxon>Copelata</taxon>
        <taxon>Oikopleuridae</taxon>
        <taxon>Oikopleura</taxon>
    </lineage>
</organism>
<reference evidence="2" key="1">
    <citation type="journal article" date="2010" name="Science">
        <title>Plasticity of animal genome architecture unmasked by rapid evolution of a pelagic tunicate.</title>
        <authorList>
            <person name="Denoeud F."/>
            <person name="Henriet S."/>
            <person name="Mungpakdee S."/>
            <person name="Aury J.M."/>
            <person name="Da Silva C."/>
            <person name="Brinkmann H."/>
            <person name="Mikhaleva J."/>
            <person name="Olsen L.C."/>
            <person name="Jubin C."/>
            <person name="Canestro C."/>
            <person name="Bouquet J.M."/>
            <person name="Danks G."/>
            <person name="Poulain J."/>
            <person name="Campsteijn C."/>
            <person name="Adamski M."/>
            <person name="Cross I."/>
            <person name="Yadetie F."/>
            <person name="Muffato M."/>
            <person name="Louis A."/>
            <person name="Butcher S."/>
            <person name="Tsagkogeorga G."/>
            <person name="Konrad A."/>
            <person name="Singh S."/>
            <person name="Jensen M.F."/>
            <person name="Cong E.H."/>
            <person name="Eikeseth-Otteraa H."/>
            <person name="Noel B."/>
            <person name="Anthouard V."/>
            <person name="Porcel B.M."/>
            <person name="Kachouri-Lafond R."/>
            <person name="Nishino A."/>
            <person name="Ugolini M."/>
            <person name="Chourrout P."/>
            <person name="Nishida H."/>
            <person name="Aasland R."/>
            <person name="Huzurbazar S."/>
            <person name="Westhof E."/>
            <person name="Delsuc F."/>
            <person name="Lehrach H."/>
            <person name="Reinhardt R."/>
            <person name="Weissenbach J."/>
            <person name="Roy S.W."/>
            <person name="Artiguenave F."/>
            <person name="Postlethwait J.H."/>
            <person name="Manak J.R."/>
            <person name="Thompson E.M."/>
            <person name="Jaillon O."/>
            <person name="Du Pasquier L."/>
            <person name="Boudinot P."/>
            <person name="Liberles D.A."/>
            <person name="Volff J.N."/>
            <person name="Philippe H."/>
            <person name="Lenhard B."/>
            <person name="Roest Crollius H."/>
            <person name="Wincker P."/>
            <person name="Chourrout D."/>
        </authorList>
    </citation>
    <scope>NUCLEOTIDE SEQUENCE [LARGE SCALE GENOMIC DNA]</scope>
</reference>